<evidence type="ECO:0000313" key="3">
    <source>
        <dbReference type="Proteomes" id="UP000002710"/>
    </source>
</evidence>
<evidence type="ECO:0008006" key="4">
    <source>
        <dbReference type="Google" id="ProtNLM"/>
    </source>
</evidence>
<keyword evidence="3" id="KW-1185">Reference proteome</keyword>
<dbReference type="PROSITE" id="PS51257">
    <property type="entry name" value="PROKAR_LIPOPROTEIN"/>
    <property type="match status" value="1"/>
</dbReference>
<feature type="chain" id="PRO_5004220029" description="Lipoprotein" evidence="1">
    <location>
        <begin position="20"/>
        <end position="199"/>
    </location>
</feature>
<dbReference type="eggNOG" id="ENOG5033M2I">
    <property type="taxonomic scope" value="Bacteria"/>
</dbReference>
<dbReference type="RefSeq" id="WP_011367763.1">
    <property type="nucleotide sequence ID" value="NC_007519.1"/>
</dbReference>
<dbReference type="Proteomes" id="UP000002710">
    <property type="component" value="Chromosome"/>
</dbReference>
<evidence type="ECO:0000256" key="1">
    <source>
        <dbReference type="SAM" id="SignalP"/>
    </source>
</evidence>
<dbReference type="AlphaFoldDB" id="Q310L0"/>
<organism evidence="2 3">
    <name type="scientific">Oleidesulfovibrio alaskensis (strain ATCC BAA-1058 / DSM 17464 / G20)</name>
    <name type="common">Desulfovibrio alaskensis</name>
    <dbReference type="NCBI Taxonomy" id="207559"/>
    <lineage>
        <taxon>Bacteria</taxon>
        <taxon>Pseudomonadati</taxon>
        <taxon>Thermodesulfobacteriota</taxon>
        <taxon>Desulfovibrionia</taxon>
        <taxon>Desulfovibrionales</taxon>
        <taxon>Desulfovibrionaceae</taxon>
        <taxon>Oleidesulfovibrio</taxon>
    </lineage>
</organism>
<dbReference type="KEGG" id="dde:Dde_1839"/>
<sequence>MRRTALLMLILLLSGCAAGGSVPAEEAELYREKALAASVRVYENVTPDQALQAAETVLTLADPQDMSITRKKHGIAGTREFFRYLVVTAAAGTDYWTVNAVPAENGTRVQVIATGKEAYVLGPQTGAEPVADNSILQEDMVLSQALYTLFFERLDYLLGRSATWPDCKTAAKTTAERGLLGDIDMLCGRGTADKLPSDQ</sequence>
<evidence type="ECO:0000313" key="2">
    <source>
        <dbReference type="EMBL" id="ABB38636.1"/>
    </source>
</evidence>
<keyword evidence="1" id="KW-0732">Signal</keyword>
<feature type="signal peptide" evidence="1">
    <location>
        <begin position="1"/>
        <end position="19"/>
    </location>
</feature>
<reference evidence="2 3" key="1">
    <citation type="journal article" date="2011" name="J. Bacteriol.">
        <title>Complete genome sequence and updated annotation of Desulfovibrio alaskensis G20.</title>
        <authorList>
            <person name="Hauser L.J."/>
            <person name="Land M.L."/>
            <person name="Brown S.D."/>
            <person name="Larimer F."/>
            <person name="Keller K.L."/>
            <person name="Rapp-Giles B.J."/>
            <person name="Price M.N."/>
            <person name="Lin M."/>
            <person name="Bruce D.C."/>
            <person name="Detter J.C."/>
            <person name="Tapia R."/>
            <person name="Han C.S."/>
            <person name="Goodwin L.A."/>
            <person name="Cheng J.F."/>
            <person name="Pitluck S."/>
            <person name="Copeland A."/>
            <person name="Lucas S."/>
            <person name="Nolan M."/>
            <person name="Lapidus A.L."/>
            <person name="Palumbo A.V."/>
            <person name="Wall J.D."/>
        </authorList>
    </citation>
    <scope>NUCLEOTIDE SEQUENCE [LARGE SCALE GENOMIC DNA]</scope>
    <source>
        <strain evidence="3">ATCC BAA 1058 / DSM 17464 / G20</strain>
    </source>
</reference>
<accession>Q310L0</accession>
<dbReference type="EMBL" id="CP000112">
    <property type="protein sequence ID" value="ABB38636.1"/>
    <property type="molecule type" value="Genomic_DNA"/>
</dbReference>
<name>Q310L0_OLEA2</name>
<proteinExistence type="predicted"/>
<protein>
    <recommendedName>
        <fullName evidence="4">Lipoprotein</fullName>
    </recommendedName>
</protein>
<gene>
    <name evidence="2" type="ordered locus">Dde_1839</name>
</gene>
<dbReference type="HOGENOM" id="CLU_112339_0_0_7"/>